<dbReference type="AlphaFoldDB" id="A0A6M3IEG5"/>
<dbReference type="EMBL" id="MT141168">
    <property type="protein sequence ID" value="QJA55598.1"/>
    <property type="molecule type" value="Genomic_DNA"/>
</dbReference>
<sequence length="81" mass="8972">MRILNDEEMKALRPDVPMCQQTVFDCSGCSAQCGIVATAQHQADLKAFIGLLESHEFYDDFGGESAKIYRDSLVESLKGIE</sequence>
<gene>
    <name evidence="2" type="ORF">MM415A00947_0021</name>
    <name evidence="1" type="ORF">MM415B02028_0008</name>
</gene>
<reference evidence="1" key="1">
    <citation type="submission" date="2020-03" db="EMBL/GenBank/DDBJ databases">
        <title>The deep terrestrial virosphere.</title>
        <authorList>
            <person name="Holmfeldt K."/>
            <person name="Nilsson E."/>
            <person name="Simone D."/>
            <person name="Lopez-Fernandez M."/>
            <person name="Wu X."/>
            <person name="de Brujin I."/>
            <person name="Lundin D."/>
            <person name="Andersson A."/>
            <person name="Bertilsson S."/>
            <person name="Dopson M."/>
        </authorList>
    </citation>
    <scope>NUCLEOTIDE SEQUENCE</scope>
    <source>
        <strain evidence="2">MM415A00947</strain>
        <strain evidence="1">MM415B02028</strain>
    </source>
</reference>
<evidence type="ECO:0000313" key="1">
    <source>
        <dbReference type="EMBL" id="QJA55598.1"/>
    </source>
</evidence>
<dbReference type="EMBL" id="MT142365">
    <property type="protein sequence ID" value="QJA79066.1"/>
    <property type="molecule type" value="Genomic_DNA"/>
</dbReference>
<protein>
    <submittedName>
        <fullName evidence="1">Uncharacterized protein</fullName>
    </submittedName>
</protein>
<organism evidence="1">
    <name type="scientific">viral metagenome</name>
    <dbReference type="NCBI Taxonomy" id="1070528"/>
    <lineage>
        <taxon>unclassified sequences</taxon>
        <taxon>metagenomes</taxon>
        <taxon>organismal metagenomes</taxon>
    </lineage>
</organism>
<accession>A0A6M3IEG5</accession>
<name>A0A6M3IEG5_9ZZZZ</name>
<evidence type="ECO:0000313" key="2">
    <source>
        <dbReference type="EMBL" id="QJA79066.1"/>
    </source>
</evidence>
<proteinExistence type="predicted"/>